<dbReference type="CDD" id="cd11717">
    <property type="entry name" value="THUMP_THUMPD1_like"/>
    <property type="match status" value="1"/>
</dbReference>
<sequence>MAELEVTNKNTAKDLDDAAAAAGEMKPWEQHSAVISIPRYDYKAPSSLLRRSFSGFLVTCPIKREKSATKEAMAILHKYLGAINTRDSIAEEDPQNIVSKRRKVVTTGTEECTNDVENEALNENNGAKEVPEGSCVSTTKSDANTETLNPLSLVKLTRSGLLLFTFSNDHSPDVVDIVSNIMQSLESGSLKAPLWCHRILPIQTTCVLHEKELGTLVSKLVADFLNNEGKELARPVKFAVGYNRRGIEETELKGKNSDSNPVALLDRNKCFEVVAAAVKNMVSDSVVDLKCPELTILIEVLPVSGIPNGSPIVAVSVLPQKLIMTKPRLCIKALVLDVKSKK</sequence>
<organism evidence="3 4">
    <name type="scientific">Helianthus annuus</name>
    <name type="common">Common sunflower</name>
    <dbReference type="NCBI Taxonomy" id="4232"/>
    <lineage>
        <taxon>Eukaryota</taxon>
        <taxon>Viridiplantae</taxon>
        <taxon>Streptophyta</taxon>
        <taxon>Embryophyta</taxon>
        <taxon>Tracheophyta</taxon>
        <taxon>Spermatophyta</taxon>
        <taxon>Magnoliopsida</taxon>
        <taxon>eudicotyledons</taxon>
        <taxon>Gunneridae</taxon>
        <taxon>Pentapetalae</taxon>
        <taxon>asterids</taxon>
        <taxon>campanulids</taxon>
        <taxon>Asterales</taxon>
        <taxon>Asteraceae</taxon>
        <taxon>Asteroideae</taxon>
        <taxon>Heliantheae alliance</taxon>
        <taxon>Heliantheae</taxon>
        <taxon>Helianthus</taxon>
    </lineage>
</organism>
<dbReference type="InterPro" id="IPR040183">
    <property type="entry name" value="THUMPD1-like"/>
</dbReference>
<reference evidence="2 4" key="1">
    <citation type="journal article" date="2017" name="Nature">
        <title>The sunflower genome provides insights into oil metabolism, flowering and Asterid evolution.</title>
        <authorList>
            <person name="Badouin H."/>
            <person name="Gouzy J."/>
            <person name="Grassa C.J."/>
            <person name="Murat F."/>
            <person name="Staton S.E."/>
            <person name="Cottret L."/>
            <person name="Lelandais-Briere C."/>
            <person name="Owens G.L."/>
            <person name="Carrere S."/>
            <person name="Mayjonade B."/>
            <person name="Legrand L."/>
            <person name="Gill N."/>
            <person name="Kane N.C."/>
            <person name="Bowers J.E."/>
            <person name="Hubner S."/>
            <person name="Bellec A."/>
            <person name="Berard A."/>
            <person name="Berges H."/>
            <person name="Blanchet N."/>
            <person name="Boniface M.C."/>
            <person name="Brunel D."/>
            <person name="Catrice O."/>
            <person name="Chaidir N."/>
            <person name="Claudel C."/>
            <person name="Donnadieu C."/>
            <person name="Faraut T."/>
            <person name="Fievet G."/>
            <person name="Helmstetter N."/>
            <person name="King M."/>
            <person name="Knapp S.J."/>
            <person name="Lai Z."/>
            <person name="Le Paslier M.C."/>
            <person name="Lippi Y."/>
            <person name="Lorenzon L."/>
            <person name="Mandel J.R."/>
            <person name="Marage G."/>
            <person name="Marchand G."/>
            <person name="Marquand E."/>
            <person name="Bret-Mestries E."/>
            <person name="Morien E."/>
            <person name="Nambeesan S."/>
            <person name="Nguyen T."/>
            <person name="Pegot-Espagnet P."/>
            <person name="Pouilly N."/>
            <person name="Raftis F."/>
            <person name="Sallet E."/>
            <person name="Schiex T."/>
            <person name="Thomas J."/>
            <person name="Vandecasteele C."/>
            <person name="Vares D."/>
            <person name="Vear F."/>
            <person name="Vautrin S."/>
            <person name="Crespi M."/>
            <person name="Mangin B."/>
            <person name="Burke J.M."/>
            <person name="Salse J."/>
            <person name="Munos S."/>
            <person name="Vincourt P."/>
            <person name="Rieseberg L.H."/>
            <person name="Langlade N.B."/>
        </authorList>
    </citation>
    <scope>NUCLEOTIDE SEQUENCE [LARGE SCALE GENOMIC DNA]</scope>
    <source>
        <strain evidence="4">cv. SF193</strain>
        <tissue evidence="2">Leaves</tissue>
    </source>
</reference>
<dbReference type="AlphaFoldDB" id="A0A251U5D2"/>
<feature type="region of interest" description="Disordered" evidence="1">
    <location>
        <begin position="122"/>
        <end position="141"/>
    </location>
</feature>
<reference evidence="2" key="3">
    <citation type="submission" date="2020-06" db="EMBL/GenBank/DDBJ databases">
        <title>Helianthus annuus Genome sequencing and assembly Release 2.</title>
        <authorList>
            <person name="Gouzy J."/>
            <person name="Langlade N."/>
            <person name="Munos S."/>
        </authorList>
    </citation>
    <scope>NUCLEOTIDE SEQUENCE</scope>
    <source>
        <tissue evidence="2">Leaves</tissue>
    </source>
</reference>
<dbReference type="OMA" id="QPIKFAV"/>
<evidence type="ECO:0000313" key="4">
    <source>
        <dbReference type="Proteomes" id="UP000215914"/>
    </source>
</evidence>
<dbReference type="PANTHER" id="PTHR13452">
    <property type="entry name" value="THUMP DOMAIN CONTAINING PROTEIN 1-RELATED"/>
    <property type="match status" value="1"/>
</dbReference>
<evidence type="ECO:0000313" key="2">
    <source>
        <dbReference type="EMBL" id="KAF5795377.1"/>
    </source>
</evidence>
<dbReference type="Proteomes" id="UP000215914">
    <property type="component" value="Chromosome 8"/>
</dbReference>
<dbReference type="InParanoid" id="A0A251U5D2"/>
<dbReference type="Gramene" id="mRNA:HanXRQr2_Chr08g0338961">
    <property type="protein sequence ID" value="mRNA:HanXRQr2_Chr08g0338961"/>
    <property type="gene ID" value="HanXRQr2_Chr08g0338961"/>
</dbReference>
<dbReference type="SUPFAM" id="SSF143437">
    <property type="entry name" value="THUMP domain-like"/>
    <property type="match status" value="1"/>
</dbReference>
<keyword evidence="4" id="KW-1185">Reference proteome</keyword>
<dbReference type="GO" id="GO:0006400">
    <property type="term" value="P:tRNA modification"/>
    <property type="evidence" value="ECO:0000318"/>
    <property type="project" value="GO_Central"/>
</dbReference>
<protein>
    <submittedName>
        <fullName evidence="2">THUMP domain-containing protein</fullName>
    </submittedName>
</protein>
<evidence type="ECO:0000313" key="3">
    <source>
        <dbReference type="EMBL" id="OTG18558.1"/>
    </source>
</evidence>
<reference evidence="3" key="2">
    <citation type="submission" date="2017-02" db="EMBL/GenBank/DDBJ databases">
        <title>Sunflower complete genome.</title>
        <authorList>
            <person name="Langlade N."/>
            <person name="Munos S."/>
        </authorList>
    </citation>
    <scope>NUCLEOTIDE SEQUENCE [LARGE SCALE GENOMIC DNA]</scope>
    <source>
        <tissue evidence="3">Leaves</tissue>
    </source>
</reference>
<dbReference type="EMBL" id="MNCJ02000323">
    <property type="protein sequence ID" value="KAF5795377.1"/>
    <property type="molecule type" value="Genomic_DNA"/>
</dbReference>
<name>A0A251U5D2_HELAN</name>
<dbReference type="FunCoup" id="A0A251U5D2">
    <property type="interactions" value="402"/>
</dbReference>
<proteinExistence type="predicted"/>
<dbReference type="PANTHER" id="PTHR13452:SF13">
    <property type="entry name" value="OS02G0672400 PROTEIN"/>
    <property type="match status" value="1"/>
</dbReference>
<gene>
    <name evidence="3" type="ORF">HannXRQ_Chr08g0224371</name>
    <name evidence="2" type="ORF">HanXRQr2_Chr08g0338961</name>
</gene>
<dbReference type="EMBL" id="CM007897">
    <property type="protein sequence ID" value="OTG18558.1"/>
    <property type="molecule type" value="Genomic_DNA"/>
</dbReference>
<evidence type="ECO:0000256" key="1">
    <source>
        <dbReference type="SAM" id="MobiDB-lite"/>
    </source>
</evidence>
<dbReference type="GO" id="GO:0003723">
    <property type="term" value="F:RNA binding"/>
    <property type="evidence" value="ECO:0000318"/>
    <property type="project" value="GO_Central"/>
</dbReference>
<accession>A0A251U5D2</accession>